<dbReference type="InterPro" id="IPR040256">
    <property type="entry name" value="At4g02000-like"/>
</dbReference>
<protein>
    <recommendedName>
        <fullName evidence="2">CCHC-type domain-containing protein</fullName>
    </recommendedName>
</protein>
<dbReference type="PANTHER" id="PTHR31286:SF153">
    <property type="entry name" value="DUF4283 DOMAIN PROTEIN"/>
    <property type="match status" value="1"/>
</dbReference>
<sequence length="263" mass="29375">MASTSGQSGNIVPDLNRLGDSLILTEDEDSGFVMSSGVWHVDPMVPGFLVVAGLLSVRSFHPDALQTALLTSFNPVRGMEFKMLEGDRFLSKFFHAIDQQRVLAGLPWAFNNNLFILAPVEPTDNLSFLNLDWCEFHIHIHGLPIGKMTKKVDSWIGNRLGKLKKVDMGPNGIMWGLSIRIRVAIDTTKPLRHVLKIRTILGDEQLVTFIYERLPNFCYFCGHLGHISRACELQFDDGFVDLGTTPRLALGFGPPPQQFQDVV</sequence>
<dbReference type="GO" id="GO:0003676">
    <property type="term" value="F:nucleic acid binding"/>
    <property type="evidence" value="ECO:0007669"/>
    <property type="project" value="InterPro"/>
</dbReference>
<dbReference type="PANTHER" id="PTHR31286">
    <property type="entry name" value="GLYCINE-RICH CELL WALL STRUCTURAL PROTEIN 1.8-LIKE"/>
    <property type="match status" value="1"/>
</dbReference>
<evidence type="ECO:0000313" key="4">
    <source>
        <dbReference type="Proteomes" id="UP001293254"/>
    </source>
</evidence>
<proteinExistence type="predicted"/>
<comment type="caution">
    <text evidence="3">The sequence shown here is derived from an EMBL/GenBank/DDBJ whole genome shotgun (WGS) entry which is preliminary data.</text>
</comment>
<dbReference type="InterPro" id="IPR001878">
    <property type="entry name" value="Znf_CCHC"/>
</dbReference>
<gene>
    <name evidence="3" type="ORF">Salat_1464500</name>
</gene>
<name>A0AAE1YBJ4_9LAMI</name>
<evidence type="ECO:0000259" key="2">
    <source>
        <dbReference type="PROSITE" id="PS50158"/>
    </source>
</evidence>
<evidence type="ECO:0000256" key="1">
    <source>
        <dbReference type="PROSITE-ProRule" id="PRU00047"/>
    </source>
</evidence>
<keyword evidence="1" id="KW-0479">Metal-binding</keyword>
<dbReference type="GO" id="GO:0008270">
    <property type="term" value="F:zinc ion binding"/>
    <property type="evidence" value="ECO:0007669"/>
    <property type="project" value="UniProtKB-KW"/>
</dbReference>
<reference evidence="3" key="2">
    <citation type="journal article" date="2024" name="Plant">
        <title>Genomic evolution and insights into agronomic trait innovations of Sesamum species.</title>
        <authorList>
            <person name="Miao H."/>
            <person name="Wang L."/>
            <person name="Qu L."/>
            <person name="Liu H."/>
            <person name="Sun Y."/>
            <person name="Le M."/>
            <person name="Wang Q."/>
            <person name="Wei S."/>
            <person name="Zheng Y."/>
            <person name="Lin W."/>
            <person name="Duan Y."/>
            <person name="Cao H."/>
            <person name="Xiong S."/>
            <person name="Wang X."/>
            <person name="Wei L."/>
            <person name="Li C."/>
            <person name="Ma Q."/>
            <person name="Ju M."/>
            <person name="Zhao R."/>
            <person name="Li G."/>
            <person name="Mu C."/>
            <person name="Tian Q."/>
            <person name="Mei H."/>
            <person name="Zhang T."/>
            <person name="Gao T."/>
            <person name="Zhang H."/>
        </authorList>
    </citation>
    <scope>NUCLEOTIDE SEQUENCE</scope>
    <source>
        <strain evidence="3">3651</strain>
    </source>
</reference>
<dbReference type="PROSITE" id="PS50158">
    <property type="entry name" value="ZF_CCHC"/>
    <property type="match status" value="1"/>
</dbReference>
<feature type="domain" description="CCHC-type" evidence="2">
    <location>
        <begin position="218"/>
        <end position="231"/>
    </location>
</feature>
<organism evidence="3 4">
    <name type="scientific">Sesamum alatum</name>
    <dbReference type="NCBI Taxonomy" id="300844"/>
    <lineage>
        <taxon>Eukaryota</taxon>
        <taxon>Viridiplantae</taxon>
        <taxon>Streptophyta</taxon>
        <taxon>Embryophyta</taxon>
        <taxon>Tracheophyta</taxon>
        <taxon>Spermatophyta</taxon>
        <taxon>Magnoliopsida</taxon>
        <taxon>eudicotyledons</taxon>
        <taxon>Gunneridae</taxon>
        <taxon>Pentapetalae</taxon>
        <taxon>asterids</taxon>
        <taxon>lamiids</taxon>
        <taxon>Lamiales</taxon>
        <taxon>Pedaliaceae</taxon>
        <taxon>Sesamum</taxon>
    </lineage>
</organism>
<dbReference type="InterPro" id="IPR025836">
    <property type="entry name" value="Zn_knuckle_CX2CX4HX4C"/>
</dbReference>
<dbReference type="AlphaFoldDB" id="A0AAE1YBJ4"/>
<dbReference type="Pfam" id="PF14392">
    <property type="entry name" value="zf-CCHC_4"/>
    <property type="match status" value="1"/>
</dbReference>
<evidence type="ECO:0000313" key="3">
    <source>
        <dbReference type="EMBL" id="KAK4426957.1"/>
    </source>
</evidence>
<accession>A0AAE1YBJ4</accession>
<keyword evidence="4" id="KW-1185">Reference proteome</keyword>
<dbReference type="EMBL" id="JACGWO010000005">
    <property type="protein sequence ID" value="KAK4426957.1"/>
    <property type="molecule type" value="Genomic_DNA"/>
</dbReference>
<keyword evidence="1" id="KW-0862">Zinc</keyword>
<keyword evidence="1" id="KW-0863">Zinc-finger</keyword>
<reference evidence="3" key="1">
    <citation type="submission" date="2020-06" db="EMBL/GenBank/DDBJ databases">
        <authorList>
            <person name="Li T."/>
            <person name="Hu X."/>
            <person name="Zhang T."/>
            <person name="Song X."/>
            <person name="Zhang H."/>
            <person name="Dai N."/>
            <person name="Sheng W."/>
            <person name="Hou X."/>
            <person name="Wei L."/>
        </authorList>
    </citation>
    <scope>NUCLEOTIDE SEQUENCE</scope>
    <source>
        <strain evidence="3">3651</strain>
        <tissue evidence="3">Leaf</tissue>
    </source>
</reference>
<dbReference type="Proteomes" id="UP001293254">
    <property type="component" value="Unassembled WGS sequence"/>
</dbReference>